<dbReference type="eggNOG" id="COG1562">
    <property type="taxonomic scope" value="Bacteria"/>
</dbReference>
<dbReference type="SFLD" id="SFLDG01212">
    <property type="entry name" value="Phytoene_synthase_like"/>
    <property type="match status" value="1"/>
</dbReference>
<dbReference type="GO" id="GO:0051996">
    <property type="term" value="F:squalene synthase [NAD(P)H] activity"/>
    <property type="evidence" value="ECO:0007669"/>
    <property type="project" value="InterPro"/>
</dbReference>
<dbReference type="GO" id="GO:0004311">
    <property type="term" value="F:geranylgeranyl diphosphate synthase activity"/>
    <property type="evidence" value="ECO:0007669"/>
    <property type="project" value="InterPro"/>
</dbReference>
<name>A0A1H1QQ52_9CORY</name>
<gene>
    <name evidence="3" type="ORF">SAMN04488539_1314</name>
</gene>
<dbReference type="EMBL" id="LT629765">
    <property type="protein sequence ID" value="SDS25516.1"/>
    <property type="molecule type" value="Genomic_DNA"/>
</dbReference>
<organism evidence="3 4">
    <name type="scientific">Corynebacterium timonense</name>
    <dbReference type="NCBI Taxonomy" id="441500"/>
    <lineage>
        <taxon>Bacteria</taxon>
        <taxon>Bacillati</taxon>
        <taxon>Actinomycetota</taxon>
        <taxon>Actinomycetes</taxon>
        <taxon>Mycobacteriales</taxon>
        <taxon>Corynebacteriaceae</taxon>
        <taxon>Corynebacterium</taxon>
    </lineage>
</organism>
<dbReference type="InterPro" id="IPR033904">
    <property type="entry name" value="Trans_IPPS_HH"/>
</dbReference>
<evidence type="ECO:0000256" key="1">
    <source>
        <dbReference type="ARBA" id="ARBA00004684"/>
    </source>
</evidence>
<keyword evidence="2" id="KW-0808">Transferase</keyword>
<accession>A0A1H1QQ52</accession>
<dbReference type="PROSITE" id="PS01045">
    <property type="entry name" value="SQUALEN_PHYTOEN_SYN_2"/>
    <property type="match status" value="1"/>
</dbReference>
<dbReference type="SFLD" id="SFLDG01018">
    <property type="entry name" value="Squalene/Phytoene_Synthase_Lik"/>
    <property type="match status" value="1"/>
</dbReference>
<protein>
    <submittedName>
        <fullName evidence="3">Phytoene/squalene synthetase</fullName>
    </submittedName>
</protein>
<dbReference type="Proteomes" id="UP000182237">
    <property type="component" value="Chromosome I"/>
</dbReference>
<dbReference type="UniPathway" id="UPA00799"/>
<dbReference type="InterPro" id="IPR008949">
    <property type="entry name" value="Isoprenoid_synthase_dom_sf"/>
</dbReference>
<evidence type="ECO:0000313" key="4">
    <source>
        <dbReference type="Proteomes" id="UP000182237"/>
    </source>
</evidence>
<reference evidence="3 4" key="1">
    <citation type="submission" date="2016-10" db="EMBL/GenBank/DDBJ databases">
        <authorList>
            <person name="de Groot N.N."/>
        </authorList>
    </citation>
    <scope>NUCLEOTIDE SEQUENCE [LARGE SCALE GENOMIC DNA]</scope>
    <source>
        <strain evidence="3 4">DSM 45434</strain>
    </source>
</reference>
<dbReference type="Gene3D" id="1.10.600.10">
    <property type="entry name" value="Farnesyl Diphosphate Synthase"/>
    <property type="match status" value="1"/>
</dbReference>
<evidence type="ECO:0000313" key="3">
    <source>
        <dbReference type="EMBL" id="SDS25516.1"/>
    </source>
</evidence>
<dbReference type="RefSeq" id="WP_019194132.1">
    <property type="nucleotide sequence ID" value="NZ_LT629765.1"/>
</dbReference>
<dbReference type="InterPro" id="IPR002060">
    <property type="entry name" value="Squ/phyt_synthse"/>
</dbReference>
<dbReference type="CDD" id="cd00683">
    <property type="entry name" value="Trans_IPPS_HH"/>
    <property type="match status" value="1"/>
</dbReference>
<dbReference type="AlphaFoldDB" id="A0A1H1QQ52"/>
<dbReference type="InterPro" id="IPR019845">
    <property type="entry name" value="Squalene/phytoene_synthase_CS"/>
</dbReference>
<evidence type="ECO:0000256" key="2">
    <source>
        <dbReference type="ARBA" id="ARBA00022679"/>
    </source>
</evidence>
<dbReference type="STRING" id="1203190.GCA_000312345_01303"/>
<dbReference type="GO" id="GO:0016117">
    <property type="term" value="P:carotenoid biosynthetic process"/>
    <property type="evidence" value="ECO:0007669"/>
    <property type="project" value="UniProtKB-ARBA"/>
</dbReference>
<proteinExistence type="predicted"/>
<dbReference type="SFLD" id="SFLDS00005">
    <property type="entry name" value="Isoprenoid_Synthase_Type_I"/>
    <property type="match status" value="1"/>
</dbReference>
<sequence length="292" mass="31430">MAHPALPSSLARYDAMCDAAAAEVIAAYSTSFSLATRLLPAPQRRDVRNLYAMVRISDEIVDGAALSAGRDPASALDAYERAVLAAPGVTFHTDPVLHAYAATARRCGFDPDHVRAFFSSMRRDVTQTHYDAAGFDAYVYGSAEVIGLLCLSVFLAGRRVDAAARAEMERGARTLGSAFQKINFLRDYREDQGILGRAYFPGLRERALDDALKAALISDIRSELDTARRAIALLPPASRPAVAAAEALFRELTDVLDATPAATLATARVRVPAHRKLLVTTRAAARAGVRRG</sequence>
<dbReference type="Pfam" id="PF00494">
    <property type="entry name" value="SQS_PSY"/>
    <property type="match status" value="1"/>
</dbReference>
<comment type="pathway">
    <text evidence="1">Carotenoid biosynthesis; phytoene biosynthesis.</text>
</comment>
<keyword evidence="4" id="KW-1185">Reference proteome</keyword>
<dbReference type="OrthoDB" id="9807580at2"/>
<dbReference type="SUPFAM" id="SSF48576">
    <property type="entry name" value="Terpenoid synthases"/>
    <property type="match status" value="1"/>
</dbReference>
<dbReference type="PANTHER" id="PTHR31480">
    <property type="entry name" value="BIFUNCTIONAL LYCOPENE CYCLASE/PHYTOENE SYNTHASE"/>
    <property type="match status" value="1"/>
</dbReference>
<dbReference type="InterPro" id="IPR044843">
    <property type="entry name" value="Trans_IPPS_bact-type"/>
</dbReference>